<dbReference type="EMBL" id="JAXCGZ010011899">
    <property type="protein sequence ID" value="KAK7073979.1"/>
    <property type="molecule type" value="Genomic_DNA"/>
</dbReference>
<protein>
    <submittedName>
        <fullName evidence="6">Uncharacterized protein</fullName>
    </submittedName>
</protein>
<evidence type="ECO:0000256" key="5">
    <source>
        <dbReference type="SAM" id="Phobius"/>
    </source>
</evidence>
<feature type="non-terminal residue" evidence="6">
    <location>
        <position position="1"/>
    </location>
</feature>
<comment type="caution">
    <text evidence="6">The sequence shown here is derived from an EMBL/GenBank/DDBJ whole genome shotgun (WGS) entry which is preliminary data.</text>
</comment>
<gene>
    <name evidence="6" type="ORF">SK128_003970</name>
</gene>
<evidence type="ECO:0000313" key="6">
    <source>
        <dbReference type="EMBL" id="KAK7073979.1"/>
    </source>
</evidence>
<evidence type="ECO:0000256" key="4">
    <source>
        <dbReference type="ARBA" id="ARBA00023136"/>
    </source>
</evidence>
<reference evidence="6 7" key="1">
    <citation type="submission" date="2023-11" db="EMBL/GenBank/DDBJ databases">
        <title>Halocaridina rubra genome assembly.</title>
        <authorList>
            <person name="Smith C."/>
        </authorList>
    </citation>
    <scope>NUCLEOTIDE SEQUENCE [LARGE SCALE GENOMIC DNA]</scope>
    <source>
        <strain evidence="6">EP-1</strain>
        <tissue evidence="6">Whole</tissue>
    </source>
</reference>
<comment type="subcellular location">
    <subcellularLocation>
        <location evidence="1">Membrane</location>
        <topology evidence="1">Multi-pass membrane protein</topology>
    </subcellularLocation>
</comment>
<sequence length="133" mass="15177">FKEKPPTPPSTAALFQEETGSYFRGVVRLMKNCGYVLLLISYGMNVGAFYAISTLLNQVVLSHFPVSETRRHPASVFDYTFYRQKNSSSLKIQDRCYRHHHHICTPYCGGVFKDARVLLRFCFTKGTQSTELG</sequence>
<accession>A0AAN8X6T3</accession>
<organism evidence="6 7">
    <name type="scientific">Halocaridina rubra</name>
    <name type="common">Hawaiian red shrimp</name>
    <dbReference type="NCBI Taxonomy" id="373956"/>
    <lineage>
        <taxon>Eukaryota</taxon>
        <taxon>Metazoa</taxon>
        <taxon>Ecdysozoa</taxon>
        <taxon>Arthropoda</taxon>
        <taxon>Crustacea</taxon>
        <taxon>Multicrustacea</taxon>
        <taxon>Malacostraca</taxon>
        <taxon>Eumalacostraca</taxon>
        <taxon>Eucarida</taxon>
        <taxon>Decapoda</taxon>
        <taxon>Pleocyemata</taxon>
        <taxon>Caridea</taxon>
        <taxon>Atyoidea</taxon>
        <taxon>Atyidae</taxon>
        <taxon>Halocaridina</taxon>
    </lineage>
</organism>
<dbReference type="AlphaFoldDB" id="A0AAN8X6T3"/>
<evidence type="ECO:0000313" key="7">
    <source>
        <dbReference type="Proteomes" id="UP001381693"/>
    </source>
</evidence>
<keyword evidence="2 5" id="KW-0812">Transmembrane</keyword>
<dbReference type="PANTHER" id="PTHR10924">
    <property type="entry name" value="MAJOR FACILITATOR SUPERFAMILY PROTEIN-RELATED"/>
    <property type="match status" value="1"/>
</dbReference>
<feature type="transmembrane region" description="Helical" evidence="5">
    <location>
        <begin position="33"/>
        <end position="52"/>
    </location>
</feature>
<dbReference type="PANTHER" id="PTHR10924:SF4">
    <property type="entry name" value="GH15861P"/>
    <property type="match status" value="1"/>
</dbReference>
<dbReference type="Proteomes" id="UP001381693">
    <property type="component" value="Unassembled WGS sequence"/>
</dbReference>
<evidence type="ECO:0000256" key="1">
    <source>
        <dbReference type="ARBA" id="ARBA00004141"/>
    </source>
</evidence>
<dbReference type="GO" id="GO:0015232">
    <property type="term" value="F:heme transmembrane transporter activity"/>
    <property type="evidence" value="ECO:0007669"/>
    <property type="project" value="TreeGrafter"/>
</dbReference>
<dbReference type="GO" id="GO:0097037">
    <property type="term" value="P:heme export"/>
    <property type="evidence" value="ECO:0007669"/>
    <property type="project" value="TreeGrafter"/>
</dbReference>
<dbReference type="GO" id="GO:0016020">
    <property type="term" value="C:membrane"/>
    <property type="evidence" value="ECO:0007669"/>
    <property type="project" value="UniProtKB-SubCell"/>
</dbReference>
<name>A0AAN8X6T3_HALRR</name>
<dbReference type="GO" id="GO:0020037">
    <property type="term" value="F:heme binding"/>
    <property type="evidence" value="ECO:0007669"/>
    <property type="project" value="TreeGrafter"/>
</dbReference>
<proteinExistence type="predicted"/>
<evidence type="ECO:0000256" key="2">
    <source>
        <dbReference type="ARBA" id="ARBA00022692"/>
    </source>
</evidence>
<keyword evidence="7" id="KW-1185">Reference proteome</keyword>
<keyword evidence="3 5" id="KW-1133">Transmembrane helix</keyword>
<evidence type="ECO:0000256" key="3">
    <source>
        <dbReference type="ARBA" id="ARBA00022989"/>
    </source>
</evidence>
<keyword evidence="4 5" id="KW-0472">Membrane</keyword>
<dbReference type="InterPro" id="IPR049680">
    <property type="entry name" value="FLVCR1-2_SLC49-like"/>
</dbReference>